<sequence>MAKTSPLRFSPLFLGLLCVLIISMNSEGVSAVVRCSTGDLDYSISGSGPQDICDNQCRRNFGGYTIISHDVEFFVFKANTCACCYEDGA</sequence>
<evidence type="ECO:0000313" key="3">
    <source>
        <dbReference type="Proteomes" id="UP001177140"/>
    </source>
</evidence>
<reference evidence="2" key="1">
    <citation type="submission" date="2022-03" db="EMBL/GenBank/DDBJ databases">
        <title>A functionally conserved STORR gene fusion in Papaver species that diverged 16.8 million years ago.</title>
        <authorList>
            <person name="Catania T."/>
        </authorList>
    </citation>
    <scope>NUCLEOTIDE SEQUENCE</scope>
    <source>
        <strain evidence="2">S-191538</strain>
    </source>
</reference>
<proteinExistence type="predicted"/>
<dbReference type="EMBL" id="JAJJMA010122210">
    <property type="protein sequence ID" value="MCL7032327.1"/>
    <property type="molecule type" value="Genomic_DNA"/>
</dbReference>
<gene>
    <name evidence="2" type="ORF">MKW94_000081</name>
</gene>
<dbReference type="Proteomes" id="UP001177140">
    <property type="component" value="Unassembled WGS sequence"/>
</dbReference>
<protein>
    <submittedName>
        <fullName evidence="2">Uncharacterized protein</fullName>
    </submittedName>
</protein>
<evidence type="ECO:0000313" key="2">
    <source>
        <dbReference type="EMBL" id="MCL7032327.1"/>
    </source>
</evidence>
<name>A0AA41V540_PAPNU</name>
<organism evidence="2 3">
    <name type="scientific">Papaver nudicaule</name>
    <name type="common">Iceland poppy</name>
    <dbReference type="NCBI Taxonomy" id="74823"/>
    <lineage>
        <taxon>Eukaryota</taxon>
        <taxon>Viridiplantae</taxon>
        <taxon>Streptophyta</taxon>
        <taxon>Embryophyta</taxon>
        <taxon>Tracheophyta</taxon>
        <taxon>Spermatophyta</taxon>
        <taxon>Magnoliopsida</taxon>
        <taxon>Ranunculales</taxon>
        <taxon>Papaveraceae</taxon>
        <taxon>Papaveroideae</taxon>
        <taxon>Papaver</taxon>
    </lineage>
</organism>
<dbReference type="AlphaFoldDB" id="A0AA41V540"/>
<keyword evidence="1" id="KW-0732">Signal</keyword>
<evidence type="ECO:0000256" key="1">
    <source>
        <dbReference type="SAM" id="SignalP"/>
    </source>
</evidence>
<feature type="signal peptide" evidence="1">
    <location>
        <begin position="1"/>
        <end position="31"/>
    </location>
</feature>
<feature type="chain" id="PRO_5041365517" evidence="1">
    <location>
        <begin position="32"/>
        <end position="89"/>
    </location>
</feature>
<accession>A0AA41V540</accession>
<keyword evidence="3" id="KW-1185">Reference proteome</keyword>
<comment type="caution">
    <text evidence="2">The sequence shown here is derived from an EMBL/GenBank/DDBJ whole genome shotgun (WGS) entry which is preliminary data.</text>
</comment>